<evidence type="ECO:0000313" key="3">
    <source>
        <dbReference type="Proteomes" id="UP000070371"/>
    </source>
</evidence>
<dbReference type="KEGG" id="hat:RC74_12765"/>
<keyword evidence="3" id="KW-1185">Reference proteome</keyword>
<reference evidence="2 3" key="1">
    <citation type="submission" date="2016-02" db="EMBL/GenBank/DDBJ databases">
        <title>Complete genome sequence of Halocynthiibacter arcticus PAMC 20958t from arctic marine sediment.</title>
        <authorList>
            <person name="Lee Y.M."/>
            <person name="Baek K."/>
            <person name="Lee H.K."/>
            <person name="Shin S.C."/>
        </authorList>
    </citation>
    <scope>NUCLEOTIDE SEQUENCE [LARGE SCALE GENOMIC DNA]</scope>
    <source>
        <strain evidence="2">PAMC 20958</strain>
    </source>
</reference>
<dbReference type="AlphaFoldDB" id="A0A126V1J3"/>
<protein>
    <recommendedName>
        <fullName evidence="1">DUF883 domain-containing protein</fullName>
    </recommendedName>
</protein>
<evidence type="ECO:0000259" key="1">
    <source>
        <dbReference type="Pfam" id="PF19029"/>
    </source>
</evidence>
<dbReference type="RefSeq" id="WP_039003904.1">
    <property type="nucleotide sequence ID" value="NZ_CP014327.1"/>
</dbReference>
<name>A0A126V1J3_9RHOB</name>
<feature type="domain" description="DUF883" evidence="1">
    <location>
        <begin position="68"/>
        <end position="97"/>
    </location>
</feature>
<dbReference type="Pfam" id="PF19029">
    <property type="entry name" value="DUF883_C"/>
    <property type="match status" value="1"/>
</dbReference>
<proteinExistence type="predicted"/>
<dbReference type="Proteomes" id="UP000070371">
    <property type="component" value="Chromosome"/>
</dbReference>
<dbReference type="EMBL" id="CP014327">
    <property type="protein sequence ID" value="AML52027.1"/>
    <property type="molecule type" value="Genomic_DNA"/>
</dbReference>
<dbReference type="InterPro" id="IPR043605">
    <property type="entry name" value="DUF883_C"/>
</dbReference>
<evidence type="ECO:0000313" key="2">
    <source>
        <dbReference type="EMBL" id="AML52027.1"/>
    </source>
</evidence>
<gene>
    <name evidence="2" type="ORF">RC74_12765</name>
</gene>
<accession>A0A126V1J3</accession>
<organism evidence="2 3">
    <name type="scientific">Falsihalocynthiibacter arcticus</name>
    <dbReference type="NCBI Taxonomy" id="1579316"/>
    <lineage>
        <taxon>Bacteria</taxon>
        <taxon>Pseudomonadati</taxon>
        <taxon>Pseudomonadota</taxon>
        <taxon>Alphaproteobacteria</taxon>
        <taxon>Rhodobacterales</taxon>
        <taxon>Roseobacteraceae</taxon>
        <taxon>Falsihalocynthiibacter</taxon>
    </lineage>
</organism>
<dbReference type="STRING" id="1579316.RC74_12765"/>
<dbReference type="OrthoDB" id="8373403at2"/>
<sequence>MAKDIATANSEEITAQLAVLRQDIADLTATISTVAGNKAASVRDTAKEQITSQAKTAADNASLLSAQAQDAVRRQPVAATATAAGIGFVLGYLSNRR</sequence>